<protein>
    <submittedName>
        <fullName evidence="3">DUF6456 domain-containing protein</fullName>
    </submittedName>
</protein>
<proteinExistence type="predicted"/>
<reference evidence="3" key="3">
    <citation type="submission" date="2023-03" db="EMBL/GenBank/DDBJ databases">
        <authorList>
            <person name="Zhaxybayeva O."/>
            <person name="Kogay R."/>
            <person name="Koppenhofer S."/>
            <person name="Beatty J.T."/>
            <person name="Kuhn J.H."/>
            <person name="Lang A.S."/>
        </authorList>
    </citation>
    <scope>NUCLEOTIDE SEQUENCE</scope>
    <source>
        <strain evidence="3">Dshi_1584</strain>
    </source>
</reference>
<dbReference type="Pfam" id="PF20057">
    <property type="entry name" value="DUF6456"/>
    <property type="match status" value="1"/>
</dbReference>
<dbReference type="InterPro" id="IPR045599">
    <property type="entry name" value="DUF6456"/>
</dbReference>
<dbReference type="EMBL" id="BK063288">
    <property type="protein sequence ID" value="DBA12219.1"/>
    <property type="molecule type" value="Genomic_DNA"/>
</dbReference>
<sequence>MSSFSSAPNTLMDLPDWVPTHARHYLAHTELGLSIRSVAREAGCAASTVLRQIRKLETERDDPLIDEALDTLRAHFTPSSPAEQDVIPMSAHPRMLLKTETAKIEREARRILRRLCESDAVLAVSPEMEKAVVLRMTDGIPRRIAVVDRGIAQAFALQDWVKCRSAGKVAQYEITHAGRLALKRLLADDAKRKSGLDTPEVAAFAEQHRDWGERQVVASDTGETARLRYNLAESPMLSLARRRDKDGTPFLTDEMVSAGERLREDFELAQMGPRTTQNWEKFLTTSDRSSFQPGSDHGGGSGQAKDRVHAALQELGPGLGDVVLRCCCFLEGLEAAEKRMGWSARSGKIVLRIALQRLSEYYKRVHGQGGGLIG</sequence>
<accession>A0AA48P7Y8</accession>
<feature type="domain" description="DUF6456" evidence="2">
    <location>
        <begin position="228"/>
        <end position="363"/>
    </location>
</feature>
<name>A0AA48P7Y8_9VIRU</name>
<reference evidence="3" key="2">
    <citation type="journal article" date="2023" name="Arch. Virol.">
        <title>Changes to virus taxonomy and the ICTV Statutes ratified by the International Committee on Taxonomy of Viruses (2023).</title>
        <authorList>
            <person name="Zerbini F.M."/>
            <person name="Siddell S.G."/>
            <person name="Lefkowitz E.J."/>
            <person name="Mushegian A.R."/>
            <person name="Adriaenssens E.M."/>
            <person name="Alfenas-Zerbini P."/>
            <person name="Dempsey D.M."/>
            <person name="Dutilh B.E."/>
            <person name="Garcia M.L."/>
            <person name="Hendrickson R.C."/>
            <person name="Junglen S."/>
            <person name="Krupovic M."/>
            <person name="Kuhn J.H."/>
            <person name="Lambert A.J."/>
            <person name="Lobocka M."/>
            <person name="Oksanen H.M."/>
            <person name="Robertson D.L."/>
            <person name="Rubino L."/>
            <person name="Sabanadzovic S."/>
            <person name="Simmonds P."/>
            <person name="Smith D.B."/>
            <person name="Suzuki N."/>
            <person name="Van Doorslaer K."/>
            <person name="Vandamme A.M."/>
            <person name="Varsani A."/>
        </authorList>
    </citation>
    <scope>NUCLEOTIDE SEQUENCE</scope>
    <source>
        <strain evidence="3">Dshi_1584</strain>
    </source>
</reference>
<evidence type="ECO:0000256" key="1">
    <source>
        <dbReference type="SAM" id="MobiDB-lite"/>
    </source>
</evidence>
<organism evidence="3">
    <name type="scientific">Dinogtaviriform tomaschi</name>
    <dbReference type="NCBI Taxonomy" id="3041226"/>
    <lineage>
        <taxon>Viruses</taxon>
        <taxon>Viruses incertae sedis</taxon>
        <taxon>Rhodogtaviriformidae</taxon>
        <taxon>Dinogtaviriform</taxon>
    </lineage>
</organism>
<reference evidence="3" key="1">
    <citation type="journal article" date="2022" name="Virus Evol.">
        <title>Formal recognition and classification of gene transfer agents as viriforms.</title>
        <authorList>
            <person name="Kogay R."/>
            <person name="Koppenhofer S."/>
            <person name="Beatty J.T."/>
            <person name="Kuhn J.H."/>
            <person name="Lang A.S."/>
            <person name="Zhaxybayeva O."/>
        </authorList>
    </citation>
    <scope>NUCLEOTIDE SEQUENCE</scope>
    <source>
        <strain evidence="3">Dshi_1584</strain>
    </source>
</reference>
<evidence type="ECO:0000313" key="3">
    <source>
        <dbReference type="EMBL" id="DBA12219.1"/>
    </source>
</evidence>
<feature type="region of interest" description="Disordered" evidence="1">
    <location>
        <begin position="286"/>
        <end position="305"/>
    </location>
</feature>
<evidence type="ECO:0000259" key="2">
    <source>
        <dbReference type="Pfam" id="PF20057"/>
    </source>
</evidence>